<name>A0A9W9XVR4_9EURO</name>
<proteinExistence type="predicted"/>
<reference evidence="2" key="2">
    <citation type="journal article" date="2023" name="IMA Fungus">
        <title>Comparative genomic study of the Penicillium genus elucidates a diverse pangenome and 15 lateral gene transfer events.</title>
        <authorList>
            <person name="Petersen C."/>
            <person name="Sorensen T."/>
            <person name="Nielsen M.R."/>
            <person name="Sondergaard T.E."/>
            <person name="Sorensen J.L."/>
            <person name="Fitzpatrick D.A."/>
            <person name="Frisvad J.C."/>
            <person name="Nielsen K.L."/>
        </authorList>
    </citation>
    <scope>NUCLEOTIDE SEQUENCE</scope>
    <source>
        <strain evidence="2">IBT 29495</strain>
    </source>
</reference>
<feature type="compositionally biased region" description="Basic and acidic residues" evidence="1">
    <location>
        <begin position="251"/>
        <end position="264"/>
    </location>
</feature>
<accession>A0A9W9XVR4</accession>
<protein>
    <submittedName>
        <fullName evidence="2">Uncharacterized protein</fullName>
    </submittedName>
</protein>
<feature type="region of interest" description="Disordered" evidence="1">
    <location>
        <begin position="1"/>
        <end position="21"/>
    </location>
</feature>
<evidence type="ECO:0000313" key="3">
    <source>
        <dbReference type="Proteomes" id="UP001149954"/>
    </source>
</evidence>
<sequence>MKTDVLDESPTPRSSRRESSRRCNTIYIPSDDSLAPTIFMGLCSLPRRQTNDVLPHISGNTEVNGRKSQLARRQPQKRLAASPWRAPLQQSFKFLQAGVTTIDVPGTGGGKENIPPGISVNTKNKSKLENHAPISKIARPAVQNATPRARLTTKPKEGRTGPLTRAALGETKGNVVRVPKKIEHSPPADNAWASTLKRAFSAIVIQRAWRSFKERRNKHAYDIATVRVELAYEVITRWWRGVKACKLREQTEQVKPKERTEQTPRRKSAGQRSSVRQSHQNSGRRGIRRL</sequence>
<evidence type="ECO:0000313" key="2">
    <source>
        <dbReference type="EMBL" id="KAJ5503581.1"/>
    </source>
</evidence>
<dbReference type="OrthoDB" id="76388at2759"/>
<feature type="compositionally biased region" description="Polar residues" evidence="1">
    <location>
        <begin position="270"/>
        <end position="283"/>
    </location>
</feature>
<dbReference type="AlphaFoldDB" id="A0A9W9XVR4"/>
<evidence type="ECO:0000256" key="1">
    <source>
        <dbReference type="SAM" id="MobiDB-lite"/>
    </source>
</evidence>
<feature type="region of interest" description="Disordered" evidence="1">
    <location>
        <begin position="251"/>
        <end position="290"/>
    </location>
</feature>
<dbReference type="EMBL" id="JAPWDS010000003">
    <property type="protein sequence ID" value="KAJ5503581.1"/>
    <property type="molecule type" value="Genomic_DNA"/>
</dbReference>
<gene>
    <name evidence="2" type="ORF">N7463_006455</name>
</gene>
<comment type="caution">
    <text evidence="2">The sequence shown here is derived from an EMBL/GenBank/DDBJ whole genome shotgun (WGS) entry which is preliminary data.</text>
</comment>
<organism evidence="2 3">
    <name type="scientific">Penicillium fimorum</name>
    <dbReference type="NCBI Taxonomy" id="1882269"/>
    <lineage>
        <taxon>Eukaryota</taxon>
        <taxon>Fungi</taxon>
        <taxon>Dikarya</taxon>
        <taxon>Ascomycota</taxon>
        <taxon>Pezizomycotina</taxon>
        <taxon>Eurotiomycetes</taxon>
        <taxon>Eurotiomycetidae</taxon>
        <taxon>Eurotiales</taxon>
        <taxon>Aspergillaceae</taxon>
        <taxon>Penicillium</taxon>
    </lineage>
</organism>
<reference evidence="2" key="1">
    <citation type="submission" date="2022-12" db="EMBL/GenBank/DDBJ databases">
        <authorList>
            <person name="Petersen C."/>
        </authorList>
    </citation>
    <scope>NUCLEOTIDE SEQUENCE</scope>
    <source>
        <strain evidence="2">IBT 29495</strain>
    </source>
</reference>
<keyword evidence="3" id="KW-1185">Reference proteome</keyword>
<dbReference type="Proteomes" id="UP001149954">
    <property type="component" value="Unassembled WGS sequence"/>
</dbReference>